<proteinExistence type="predicted"/>
<evidence type="ECO:0000313" key="2">
    <source>
        <dbReference type="Proteomes" id="UP000010824"/>
    </source>
</evidence>
<keyword evidence="2" id="KW-1185">Reference proteome</keyword>
<dbReference type="KEGG" id="mfo:Metfor_2012"/>
<dbReference type="HOGENOM" id="CLU_2730364_0_0_2"/>
<reference evidence="1 2" key="2">
    <citation type="journal article" date="2014" name="Genome Announc.">
        <title>Complete Genome Sequence of Methanoregula formicica SMSPT, a Mesophilic Hydrogenotrophic Methanogen Isolated from a Methanogenic Upflow Anaerobic Sludge Blanket Reactor.</title>
        <authorList>
            <person name="Yamamoto K."/>
            <person name="Tamaki H."/>
            <person name="Cadillo-Quiroz H."/>
            <person name="Imachi H."/>
            <person name="Kyrpides N."/>
            <person name="Woyke T."/>
            <person name="Goodwin L."/>
            <person name="Zinder S.H."/>
            <person name="Kamagata Y."/>
            <person name="Liu W.T."/>
        </authorList>
    </citation>
    <scope>NUCLEOTIDE SEQUENCE [LARGE SCALE GENOMIC DNA]</scope>
    <source>
        <strain evidence="2">DSM 22288 / NBRC 105244 / SMSP</strain>
    </source>
</reference>
<sequence>MTKIEIDIPDDYVKFIEKWQRWNDKPVNVAGYIQDSIKCLLEADYGWIYGKDLEKADELYTLLKSGEVAEA</sequence>
<accession>L0HGW1</accession>
<name>L0HGW1_METFS</name>
<dbReference type="AlphaFoldDB" id="L0HGW1"/>
<evidence type="ECO:0000313" key="1">
    <source>
        <dbReference type="EMBL" id="AGB03026.1"/>
    </source>
</evidence>
<protein>
    <submittedName>
        <fullName evidence="1">Uncharacterized protein</fullName>
    </submittedName>
</protein>
<reference evidence="2" key="1">
    <citation type="submission" date="2011-12" db="EMBL/GenBank/DDBJ databases">
        <title>Complete sequence of Methanoregula formicicum SMSP.</title>
        <authorList>
            <person name="Lucas S."/>
            <person name="Han J."/>
            <person name="Lapidus A."/>
            <person name="Cheng J.-F."/>
            <person name="Goodwin L."/>
            <person name="Pitluck S."/>
            <person name="Peters L."/>
            <person name="Ovchinnikova G."/>
            <person name="Teshima H."/>
            <person name="Detter J.C."/>
            <person name="Han C."/>
            <person name="Tapia R."/>
            <person name="Land M."/>
            <person name="Hauser L."/>
            <person name="Kyrpides N."/>
            <person name="Ivanova N."/>
            <person name="Pagani I."/>
            <person name="Imachi H."/>
            <person name="Tamaki H."/>
            <person name="Sekiguchi Y."/>
            <person name="Kamagata Y."/>
            <person name="Cadillo-Quiroz H."/>
            <person name="Zinder S."/>
            <person name="Liu W.-T."/>
            <person name="Woyke T."/>
        </authorList>
    </citation>
    <scope>NUCLEOTIDE SEQUENCE [LARGE SCALE GENOMIC DNA]</scope>
    <source>
        <strain evidence="2">DSM 22288 / NBRC 105244 / SMSP</strain>
    </source>
</reference>
<dbReference type="Proteomes" id="UP000010824">
    <property type="component" value="Chromosome"/>
</dbReference>
<dbReference type="GeneID" id="14309405"/>
<organism evidence="1 2">
    <name type="scientific">Methanoregula formicica (strain DSM 22288 / NBRC 105244 / SMSP)</name>
    <dbReference type="NCBI Taxonomy" id="593750"/>
    <lineage>
        <taxon>Archaea</taxon>
        <taxon>Methanobacteriati</taxon>
        <taxon>Methanobacteriota</taxon>
        <taxon>Stenosarchaea group</taxon>
        <taxon>Methanomicrobia</taxon>
        <taxon>Methanomicrobiales</taxon>
        <taxon>Methanoregulaceae</taxon>
        <taxon>Methanoregula</taxon>
    </lineage>
</organism>
<gene>
    <name evidence="1" type="ordered locus">Metfor_2012</name>
</gene>
<dbReference type="RefSeq" id="WP_015285989.1">
    <property type="nucleotide sequence ID" value="NC_019943.1"/>
</dbReference>
<dbReference type="EMBL" id="CP003167">
    <property type="protein sequence ID" value="AGB03026.1"/>
    <property type="molecule type" value="Genomic_DNA"/>
</dbReference>
<dbReference type="STRING" id="593750.Metfor_2012"/>
<dbReference type="InParanoid" id="L0HGW1"/>